<evidence type="ECO:0000259" key="8">
    <source>
        <dbReference type="Pfam" id="PF07810"/>
    </source>
</evidence>
<dbReference type="PANTHER" id="PTHR23302:SF24">
    <property type="entry name" value="TMC DOMAIN-CONTAINING PROTEIN"/>
    <property type="match status" value="1"/>
</dbReference>
<keyword evidence="4 6" id="KW-1133">Transmembrane helix</keyword>
<evidence type="ECO:0000256" key="2">
    <source>
        <dbReference type="ARBA" id="ARBA00006510"/>
    </source>
</evidence>
<feature type="transmembrane region" description="Helical" evidence="6">
    <location>
        <begin position="387"/>
        <end position="411"/>
    </location>
</feature>
<keyword evidence="9" id="KW-1185">Reference proteome</keyword>
<feature type="signal peptide" evidence="7">
    <location>
        <begin position="1"/>
        <end position="21"/>
    </location>
</feature>
<evidence type="ECO:0000256" key="3">
    <source>
        <dbReference type="ARBA" id="ARBA00022692"/>
    </source>
</evidence>
<sequence>MNATVALLMFCFVSLPQIVPQEVISEDVELGFFGELSRTIFFFGAHSNSSWGDSSFVYERPLAYLVTWCGVNVLSVLLIVVSMYMSYRRIKRAGDDGEGPYSSYSLIGWDHSVTSKEGGTMRSVAISTHLKEMMREEKATRRRSVYEKLRLYCIRVLFNAVSLCVLGGSAGLIYYVADLSIGPGAGVPEAFGDFLQKYQLTILVSGLKVIIPPILNVLLVLERYHPRTQIKLQIARTAVFYAASLIVFLGSVFSVASSCMDSPVNATQTGMSDYCCWENEVGEQLFQVVILDFIISLVFGLVFIAGRALVVKFCNATKLGYDDFDVPGLILDLVYGQSLLWLGLYSAPFLSAVGVVKQTVLFYFHYGLARACCVPPRRVFRASRSGTFFLFVLLVSLLACLVPMTYSILMIEPSESCGPFRQERWTYEVLTDRVGEASSWVQDGLRYASHPGLVVPLLLLLVLLVLYYRSKSSAHRQAAKDLRHHLQFERKVEKRRVFATARLAHGISQVGLVDAAGKNLA</sequence>
<feature type="transmembrane region" description="Helical" evidence="6">
    <location>
        <begin position="288"/>
        <end position="310"/>
    </location>
</feature>
<dbReference type="PANTHER" id="PTHR23302">
    <property type="entry name" value="TRANSMEMBRANE CHANNEL-RELATED"/>
    <property type="match status" value="1"/>
</dbReference>
<accession>A0ABM0ZZA9</accession>
<dbReference type="RefSeq" id="XP_012937611.2">
    <property type="nucleotide sequence ID" value="XM_013082157.2"/>
</dbReference>
<keyword evidence="5 6" id="KW-0472">Membrane</keyword>
<keyword evidence="7" id="KW-0732">Signal</keyword>
<evidence type="ECO:0000256" key="5">
    <source>
        <dbReference type="ARBA" id="ARBA00023136"/>
    </source>
</evidence>
<feature type="transmembrane region" description="Helical" evidence="6">
    <location>
        <begin position="448"/>
        <end position="468"/>
    </location>
</feature>
<reference evidence="10" key="1">
    <citation type="submission" date="2025-08" db="UniProtKB">
        <authorList>
            <consortium name="RefSeq"/>
        </authorList>
    </citation>
    <scope>IDENTIFICATION</scope>
</reference>
<proteinExistence type="inferred from homology"/>
<evidence type="ECO:0000256" key="6">
    <source>
        <dbReference type="SAM" id="Phobius"/>
    </source>
</evidence>
<feature type="transmembrane region" description="Helical" evidence="6">
    <location>
        <begin position="152"/>
        <end position="177"/>
    </location>
</feature>
<name>A0ABM0ZZA9_APLCA</name>
<protein>
    <submittedName>
        <fullName evidence="10">Transmembrane channel-like protein 7</fullName>
    </submittedName>
</protein>
<comment type="similarity">
    <text evidence="2">Belongs to the TMC family.</text>
</comment>
<dbReference type="Pfam" id="PF07810">
    <property type="entry name" value="TMC"/>
    <property type="match status" value="1"/>
</dbReference>
<gene>
    <name evidence="10" type="primary">LOC101853234</name>
</gene>
<keyword evidence="3 6" id="KW-0812">Transmembrane</keyword>
<evidence type="ECO:0000256" key="7">
    <source>
        <dbReference type="SAM" id="SignalP"/>
    </source>
</evidence>
<dbReference type="InterPro" id="IPR012496">
    <property type="entry name" value="TMC_dom"/>
</dbReference>
<feature type="transmembrane region" description="Helical" evidence="6">
    <location>
        <begin position="197"/>
        <end position="221"/>
    </location>
</feature>
<feature type="chain" id="PRO_5046805915" evidence="7">
    <location>
        <begin position="22"/>
        <end position="521"/>
    </location>
</feature>
<evidence type="ECO:0000256" key="1">
    <source>
        <dbReference type="ARBA" id="ARBA00004141"/>
    </source>
</evidence>
<feature type="transmembrane region" description="Helical" evidence="6">
    <location>
        <begin position="233"/>
        <end position="256"/>
    </location>
</feature>
<dbReference type="InterPro" id="IPR038900">
    <property type="entry name" value="TMC"/>
</dbReference>
<evidence type="ECO:0000313" key="9">
    <source>
        <dbReference type="Proteomes" id="UP000694888"/>
    </source>
</evidence>
<organism evidence="9 10">
    <name type="scientific">Aplysia californica</name>
    <name type="common">California sea hare</name>
    <dbReference type="NCBI Taxonomy" id="6500"/>
    <lineage>
        <taxon>Eukaryota</taxon>
        <taxon>Metazoa</taxon>
        <taxon>Spiralia</taxon>
        <taxon>Lophotrochozoa</taxon>
        <taxon>Mollusca</taxon>
        <taxon>Gastropoda</taxon>
        <taxon>Heterobranchia</taxon>
        <taxon>Euthyneura</taxon>
        <taxon>Tectipleura</taxon>
        <taxon>Aplysiida</taxon>
        <taxon>Aplysioidea</taxon>
        <taxon>Aplysiidae</taxon>
        <taxon>Aplysia</taxon>
    </lineage>
</organism>
<evidence type="ECO:0000313" key="10">
    <source>
        <dbReference type="RefSeq" id="XP_012937611.2"/>
    </source>
</evidence>
<evidence type="ECO:0000256" key="4">
    <source>
        <dbReference type="ARBA" id="ARBA00022989"/>
    </source>
</evidence>
<feature type="transmembrane region" description="Helical" evidence="6">
    <location>
        <begin position="62"/>
        <end position="84"/>
    </location>
</feature>
<feature type="domain" description="TMC" evidence="8">
    <location>
        <begin position="276"/>
        <end position="383"/>
    </location>
</feature>
<dbReference type="GeneID" id="101853234"/>
<dbReference type="Proteomes" id="UP000694888">
    <property type="component" value="Unplaced"/>
</dbReference>
<comment type="subcellular location">
    <subcellularLocation>
        <location evidence="1">Membrane</location>
        <topology evidence="1">Multi-pass membrane protein</topology>
    </subcellularLocation>
</comment>